<evidence type="ECO:0000313" key="3">
    <source>
        <dbReference type="Proteomes" id="UP000630887"/>
    </source>
</evidence>
<proteinExistence type="predicted"/>
<comment type="caution">
    <text evidence="2">The sequence shown here is derived from an EMBL/GenBank/DDBJ whole genome shotgun (WGS) entry which is preliminary data.</text>
</comment>
<keyword evidence="3" id="KW-1185">Reference proteome</keyword>
<evidence type="ECO:0000256" key="1">
    <source>
        <dbReference type="SAM" id="MobiDB-lite"/>
    </source>
</evidence>
<dbReference type="EMBL" id="BONI01000002">
    <property type="protein sequence ID" value="GIG03742.1"/>
    <property type="molecule type" value="Genomic_DNA"/>
</dbReference>
<dbReference type="Proteomes" id="UP000630887">
    <property type="component" value="Unassembled WGS sequence"/>
</dbReference>
<feature type="region of interest" description="Disordered" evidence="1">
    <location>
        <begin position="1"/>
        <end position="36"/>
    </location>
</feature>
<name>A0A8J3KPN2_9ACTN</name>
<protein>
    <submittedName>
        <fullName evidence="2">Uncharacterized protein</fullName>
    </submittedName>
</protein>
<dbReference type="AlphaFoldDB" id="A0A8J3KPN2"/>
<evidence type="ECO:0000313" key="2">
    <source>
        <dbReference type="EMBL" id="GIG03742.1"/>
    </source>
</evidence>
<gene>
    <name evidence="2" type="ORF">Cco03nite_04420</name>
</gene>
<organism evidence="2 3">
    <name type="scientific">Catellatospora coxensis</name>
    <dbReference type="NCBI Taxonomy" id="310354"/>
    <lineage>
        <taxon>Bacteria</taxon>
        <taxon>Bacillati</taxon>
        <taxon>Actinomycetota</taxon>
        <taxon>Actinomycetes</taxon>
        <taxon>Micromonosporales</taxon>
        <taxon>Micromonosporaceae</taxon>
        <taxon>Catellatospora</taxon>
    </lineage>
</organism>
<sequence length="186" mass="20353">MHSPTRARRRQAEREAERWGGTPPSDRVRGLPGQAQSLARIDRPLLDRIEALPAARQRETACWAARHAMRVAGLEQVGWIAEAPAAADAARPLRPLLTEQGGAAAFNRLLSDPEVPRTTVAFYPDPRVFRTQEITEMLQQAAAFPALIALAIEDPLAAAIDAVYNAAIAHGDERDRFLADAHTALR</sequence>
<reference evidence="2 3" key="1">
    <citation type="submission" date="2021-01" db="EMBL/GenBank/DDBJ databases">
        <title>Whole genome shotgun sequence of Catellatospora coxensis NBRC 107359.</title>
        <authorList>
            <person name="Komaki H."/>
            <person name="Tamura T."/>
        </authorList>
    </citation>
    <scope>NUCLEOTIDE SEQUENCE [LARGE SCALE GENOMIC DNA]</scope>
    <source>
        <strain evidence="2 3">NBRC 107359</strain>
    </source>
</reference>
<dbReference type="RefSeq" id="WP_203688208.1">
    <property type="nucleotide sequence ID" value="NZ_BAAALC010000001.1"/>
</dbReference>
<accession>A0A8J3KPN2</accession>